<proteinExistence type="inferred from homology"/>
<dbReference type="GO" id="GO:0000149">
    <property type="term" value="F:SNARE binding"/>
    <property type="evidence" value="ECO:0007669"/>
    <property type="project" value="TreeGrafter"/>
</dbReference>
<dbReference type="GeneID" id="36514941"/>
<dbReference type="Proteomes" id="UP000238350">
    <property type="component" value="Unassembled WGS sequence"/>
</dbReference>
<dbReference type="GO" id="GO:0005768">
    <property type="term" value="C:endosome"/>
    <property type="evidence" value="ECO:0007669"/>
    <property type="project" value="TreeGrafter"/>
</dbReference>
<dbReference type="Pfam" id="PF10186">
    <property type="entry name" value="ATG14"/>
    <property type="match status" value="1"/>
</dbReference>
<evidence type="ECO:0000256" key="1">
    <source>
        <dbReference type="ARBA" id="ARBA00009574"/>
    </source>
</evidence>
<protein>
    <recommendedName>
        <fullName evidence="2">Autophagy-related protein 14</fullName>
    </recommendedName>
</protein>
<evidence type="ECO:0000256" key="3">
    <source>
        <dbReference type="ARBA" id="ARBA00023054"/>
    </source>
</evidence>
<dbReference type="OrthoDB" id="72772at2759"/>
<dbReference type="PANTHER" id="PTHR15157">
    <property type="entry name" value="UV RADIATION RESISTANCE-ASSOCIATED GENE PROTEIN"/>
    <property type="match status" value="1"/>
</dbReference>
<dbReference type="GO" id="GO:0035493">
    <property type="term" value="P:SNARE complex assembly"/>
    <property type="evidence" value="ECO:0007669"/>
    <property type="project" value="TreeGrafter"/>
</dbReference>
<reference evidence="4 5" key="1">
    <citation type="submission" date="2017-04" db="EMBL/GenBank/DDBJ databases">
        <title>Genome sequencing of [Candida] sorbophila.</title>
        <authorList>
            <person name="Ahn J.O."/>
        </authorList>
    </citation>
    <scope>NUCLEOTIDE SEQUENCE [LARGE SCALE GENOMIC DNA]</scope>
    <source>
        <strain evidence="4 5">DS02</strain>
    </source>
</reference>
<dbReference type="EMBL" id="NDIQ01000001">
    <property type="protein sequence ID" value="PRT53572.1"/>
    <property type="molecule type" value="Genomic_DNA"/>
</dbReference>
<dbReference type="STRING" id="45607.A0A2T0FEZ6"/>
<keyword evidence="5" id="KW-1185">Reference proteome</keyword>
<dbReference type="PANTHER" id="PTHR15157:SF5">
    <property type="entry name" value="UV RADIATION RESISTANCE-ASSOCIATED GENE PROTEIN"/>
    <property type="match status" value="1"/>
</dbReference>
<dbReference type="InterPro" id="IPR018791">
    <property type="entry name" value="UV_resistance/autophagy_Atg14"/>
</dbReference>
<evidence type="ECO:0000313" key="4">
    <source>
        <dbReference type="EMBL" id="PRT53572.1"/>
    </source>
</evidence>
<dbReference type="GO" id="GO:0000323">
    <property type="term" value="C:lytic vacuole"/>
    <property type="evidence" value="ECO:0007669"/>
    <property type="project" value="TreeGrafter"/>
</dbReference>
<dbReference type="GO" id="GO:0032991">
    <property type="term" value="C:protein-containing complex"/>
    <property type="evidence" value="ECO:0007669"/>
    <property type="project" value="UniProtKB-ARBA"/>
</dbReference>
<keyword evidence="3" id="KW-0175">Coiled coil</keyword>
<comment type="similarity">
    <text evidence="1">Belongs to the ATG14 family.</text>
</comment>
<gene>
    <name evidence="4" type="ORF">B9G98_01192</name>
</gene>
<accession>A0A2T0FEZ6</accession>
<evidence type="ECO:0000256" key="2">
    <source>
        <dbReference type="ARBA" id="ARBA00013807"/>
    </source>
</evidence>
<dbReference type="RefSeq" id="XP_024663518.1">
    <property type="nucleotide sequence ID" value="XM_024807750.1"/>
</dbReference>
<name>A0A2T0FEZ6_9ASCO</name>
<dbReference type="AlphaFoldDB" id="A0A2T0FEZ6"/>
<comment type="caution">
    <text evidence="4">The sequence shown here is derived from an EMBL/GenBank/DDBJ whole genome shotgun (WGS) entry which is preliminary data.</text>
</comment>
<sequence length="404" mass="46043">MNLRHITGWGVQRCRTDRPVRLVVYADTQKQPVYVSEPVEMPDAEFRGVDLARLGRAGGADHLAVRVFELVDGQWCLLHETELYLENSEPWVLDKDFGSTKGPIVVFTVKQHWMWVPGQKKPSKKHRKANGFTAPEALRPVSSLTYDKLVKLHTLQTCLEDSWRSESELIAEIESRLPSSTVKDVAYADNLRRNIKLTKAAVDQTSQITARLRAEATRYITSSKSIANHLNDWQKYWPALEPQKESTEELDNEENAMVVERRRLIRGLMEIFPIDPIDRTFHFTICGLPMPSVFSINHYDPVQVGAVLGLIAQLVVLLSRYLDVALPYPIRPYGSQSYIIDTVSKLQGSRTFPLWTKGALLYRVEYGLYLLHKNIEQLMLSQNLAVADLKQTLANLKNLMLVCS</sequence>
<organism evidence="4 5">
    <name type="scientific">Wickerhamiella sorbophila</name>
    <dbReference type="NCBI Taxonomy" id="45607"/>
    <lineage>
        <taxon>Eukaryota</taxon>
        <taxon>Fungi</taxon>
        <taxon>Dikarya</taxon>
        <taxon>Ascomycota</taxon>
        <taxon>Saccharomycotina</taxon>
        <taxon>Dipodascomycetes</taxon>
        <taxon>Dipodascales</taxon>
        <taxon>Trichomonascaceae</taxon>
        <taxon>Wickerhamiella</taxon>
    </lineage>
</organism>
<evidence type="ECO:0000313" key="5">
    <source>
        <dbReference type="Proteomes" id="UP000238350"/>
    </source>
</evidence>